<evidence type="ECO:0000313" key="2">
    <source>
        <dbReference type="Proteomes" id="UP000444721"/>
    </source>
</evidence>
<gene>
    <name evidence="1" type="ORF">FDP41_007725</name>
</gene>
<sequence>MKRTLGQEDKGSPKHCKFVHHSKDDDAADAACVQSSCPSSLNSLPDSAFKIILQYLATFVKLKEESDESDDDSKSDQSEDDVVASSNAEIFLGWNEDLHSLSLVCSSIFLKCFPFQLDYSIQKVFKHVTSLRDKIEIFRQAESCAHYYKYTQHLAQKRLNERKAYWKEWFSSSKDYPQEYQSELQKKLLDRVKYNFREIISPIYDDHTFEAYFSVDGNDIIHFYAEGTCMDNGREEGSNFSISVKFGGCIKEDVLSSIENHLQLPLDRSCYDDDGFSDEEIEEEGETNITQEFQHLMGNTEDVTELKISSKTLQKLRNCLEIGEEISNNSLVQAILHLLPLKRNDYSLFVYYESMSFIDSESSASESDSTSSECNAKKKWTKSQHKTKKDYIKSTTNLLPLLNSMGTDMIIHIMKFLKKKHMKNFALTCRDFHRYYMMSGWSFATRFISTVSTIFSFKALSLMESQTKYDIIQKIITQLRDNATYRVYASSPSNSNPCVRYIKLRYGAIDYKSFVSARFSLDGTVYEHFALDDEGSSPYFKITKFEKKETSTQDEVTVNCLKCSNGKANITKSFVKELEILFANSKMPQRESCIFNRSKKEDEESKKKRNLVEALIRCLPWDSSWNWVFFSGQVNVVDRIKYA</sequence>
<dbReference type="GeneID" id="68114943"/>
<protein>
    <recommendedName>
        <fullName evidence="3">F-box domain-containing protein</fullName>
    </recommendedName>
</protein>
<dbReference type="RefSeq" id="XP_044568523.1">
    <property type="nucleotide sequence ID" value="XM_044711501.1"/>
</dbReference>
<organism evidence="1 2">
    <name type="scientific">Naegleria fowleri</name>
    <name type="common">Brain eating amoeba</name>
    <dbReference type="NCBI Taxonomy" id="5763"/>
    <lineage>
        <taxon>Eukaryota</taxon>
        <taxon>Discoba</taxon>
        <taxon>Heterolobosea</taxon>
        <taxon>Tetramitia</taxon>
        <taxon>Eutetramitia</taxon>
        <taxon>Vahlkampfiidae</taxon>
        <taxon>Naegleria</taxon>
    </lineage>
</organism>
<proteinExistence type="predicted"/>
<evidence type="ECO:0000313" key="1">
    <source>
        <dbReference type="EMBL" id="KAF0983810.1"/>
    </source>
</evidence>
<dbReference type="VEuPathDB" id="AmoebaDB:NfTy_006280"/>
<dbReference type="Proteomes" id="UP000444721">
    <property type="component" value="Unassembled WGS sequence"/>
</dbReference>
<dbReference type="VEuPathDB" id="AmoebaDB:NF0016890"/>
<name>A0A6A5CE14_NAEFO</name>
<evidence type="ECO:0008006" key="3">
    <source>
        <dbReference type="Google" id="ProtNLM"/>
    </source>
</evidence>
<comment type="caution">
    <text evidence="1">The sequence shown here is derived from an EMBL/GenBank/DDBJ whole genome shotgun (WGS) entry which is preliminary data.</text>
</comment>
<dbReference type="EMBL" id="VFQX01000004">
    <property type="protein sequence ID" value="KAF0983810.1"/>
    <property type="molecule type" value="Genomic_DNA"/>
</dbReference>
<dbReference type="AlphaFoldDB" id="A0A6A5CE14"/>
<dbReference type="VEuPathDB" id="AmoebaDB:FDP41_007725"/>
<keyword evidence="2" id="KW-1185">Reference proteome</keyword>
<accession>A0A6A5CE14</accession>
<reference evidence="1 2" key="1">
    <citation type="journal article" date="2019" name="Sci. Rep.">
        <title>Nanopore sequencing improves the draft genome of the human pathogenic amoeba Naegleria fowleri.</title>
        <authorList>
            <person name="Liechti N."/>
            <person name="Schurch N."/>
            <person name="Bruggmann R."/>
            <person name="Wittwer M."/>
        </authorList>
    </citation>
    <scope>NUCLEOTIDE SEQUENCE [LARGE SCALE GENOMIC DNA]</scope>
    <source>
        <strain evidence="1 2">ATCC 30894</strain>
    </source>
</reference>